<accession>A0A179T2H8</accession>
<name>A0A179T2H8_9BACI</name>
<dbReference type="EMBL" id="LWSG01000004">
    <property type="protein sequence ID" value="OAS88316.1"/>
    <property type="molecule type" value="Genomic_DNA"/>
</dbReference>
<dbReference type="InterPro" id="IPR028082">
    <property type="entry name" value="Peripla_BP_I"/>
</dbReference>
<sequence>MQQSKQLRIIGFITLIVVIVIVGTIILQTKGIMLEAETSSGNRLEKTKVTIITSDIVADQSWGSLAYKGQLKIEEQYPVDVKLYSEIETDKLMSETITAAINEGSKLIIGHGREFSDVFTATALSHPDVQFVTIHGSSKYPNQTVYTFDQGEIEYFAALAAALKTKTNKVGVLYPFEPKENISEFERGLAYYSPNSKSYYKAVGSRDDGVKATQLMKELIAEGVDVIYSKGNSFNRDVIDLAKKENVYVIGYLDDQSYMGKEQVLTSVMNDVSQAYVAVMEDYFSGSGMPSGKVILNESHGVYSLAPFGPMFSAQDIKYIEAEMKRYSSGELTFP</sequence>
<proteinExistence type="inferred from homology"/>
<dbReference type="SUPFAM" id="SSF53822">
    <property type="entry name" value="Periplasmic binding protein-like I"/>
    <property type="match status" value="1"/>
</dbReference>
<dbReference type="OrthoDB" id="2556857at2"/>
<dbReference type="Proteomes" id="UP000078534">
    <property type="component" value="Unassembled WGS sequence"/>
</dbReference>
<evidence type="ECO:0000256" key="5">
    <source>
        <dbReference type="ARBA" id="ARBA00023136"/>
    </source>
</evidence>
<feature type="transmembrane region" description="Helical" evidence="7">
    <location>
        <begin position="7"/>
        <end position="27"/>
    </location>
</feature>
<keyword evidence="5 7" id="KW-0472">Membrane</keyword>
<evidence type="ECO:0000256" key="3">
    <source>
        <dbReference type="ARBA" id="ARBA00022475"/>
    </source>
</evidence>
<dbReference type="PANTHER" id="PTHR34296:SF2">
    <property type="entry name" value="ABC TRANSPORTER GUANOSINE-BINDING PROTEIN NUPN"/>
    <property type="match status" value="1"/>
</dbReference>
<evidence type="ECO:0000259" key="8">
    <source>
        <dbReference type="Pfam" id="PF02608"/>
    </source>
</evidence>
<organism evidence="9 10">
    <name type="scientific">Metabacillus litoralis</name>
    <dbReference type="NCBI Taxonomy" id="152268"/>
    <lineage>
        <taxon>Bacteria</taxon>
        <taxon>Bacillati</taxon>
        <taxon>Bacillota</taxon>
        <taxon>Bacilli</taxon>
        <taxon>Bacillales</taxon>
        <taxon>Bacillaceae</taxon>
        <taxon>Metabacillus</taxon>
    </lineage>
</organism>
<dbReference type="STRING" id="152268.A6K24_16545"/>
<dbReference type="PANTHER" id="PTHR34296">
    <property type="entry name" value="TRANSCRIPTIONAL ACTIVATOR PROTEIN MED"/>
    <property type="match status" value="1"/>
</dbReference>
<evidence type="ECO:0000313" key="9">
    <source>
        <dbReference type="EMBL" id="OAS88316.1"/>
    </source>
</evidence>
<comment type="caution">
    <text evidence="9">The sequence shown here is derived from an EMBL/GenBank/DDBJ whole genome shotgun (WGS) entry which is preliminary data.</text>
</comment>
<evidence type="ECO:0000256" key="6">
    <source>
        <dbReference type="ARBA" id="ARBA00023288"/>
    </source>
</evidence>
<dbReference type="InterPro" id="IPR003760">
    <property type="entry name" value="PnrA-like"/>
</dbReference>
<reference evidence="10" key="1">
    <citation type="submission" date="2016-04" db="EMBL/GenBank/DDBJ databases">
        <authorList>
            <person name="Lyu Z."/>
            <person name="Lyu W."/>
        </authorList>
    </citation>
    <scope>NUCLEOTIDE SEQUENCE [LARGE SCALE GENOMIC DNA]</scope>
    <source>
        <strain evidence="10">C44</strain>
    </source>
</reference>
<evidence type="ECO:0000256" key="4">
    <source>
        <dbReference type="ARBA" id="ARBA00022729"/>
    </source>
</evidence>
<keyword evidence="6" id="KW-0449">Lipoprotein</keyword>
<comment type="similarity">
    <text evidence="2">Belongs to the BMP lipoprotein family.</text>
</comment>
<keyword evidence="3" id="KW-1003">Cell membrane</keyword>
<dbReference type="GO" id="GO:0005886">
    <property type="term" value="C:plasma membrane"/>
    <property type="evidence" value="ECO:0007669"/>
    <property type="project" value="UniProtKB-SubCell"/>
</dbReference>
<dbReference type="RefSeq" id="WP_066328013.1">
    <property type="nucleotide sequence ID" value="NZ_LWSG01000004.1"/>
</dbReference>
<keyword evidence="4" id="KW-0732">Signal</keyword>
<dbReference type="InterPro" id="IPR050957">
    <property type="entry name" value="BMP_lipoprotein"/>
</dbReference>
<dbReference type="AlphaFoldDB" id="A0A179T2H8"/>
<gene>
    <name evidence="9" type="ORF">A6K24_16545</name>
</gene>
<keyword evidence="7" id="KW-0812">Transmembrane</keyword>
<feature type="domain" description="ABC transporter substrate-binding protein PnrA-like" evidence="8">
    <location>
        <begin position="46"/>
        <end position="296"/>
    </location>
</feature>
<comment type="subcellular location">
    <subcellularLocation>
        <location evidence="1">Cell membrane</location>
        <topology evidence="1">Lipid-anchor</topology>
    </subcellularLocation>
</comment>
<protein>
    <submittedName>
        <fullName evidence="9">BMP family ABC transporter substrate-binding protein</fullName>
    </submittedName>
</protein>
<dbReference type="Pfam" id="PF02608">
    <property type="entry name" value="Bmp"/>
    <property type="match status" value="1"/>
</dbReference>
<keyword evidence="10" id="KW-1185">Reference proteome</keyword>
<dbReference type="Gene3D" id="3.40.50.2300">
    <property type="match status" value="2"/>
</dbReference>
<evidence type="ECO:0000256" key="2">
    <source>
        <dbReference type="ARBA" id="ARBA00008610"/>
    </source>
</evidence>
<keyword evidence="7" id="KW-1133">Transmembrane helix</keyword>
<evidence type="ECO:0000256" key="7">
    <source>
        <dbReference type="SAM" id="Phobius"/>
    </source>
</evidence>
<evidence type="ECO:0000256" key="1">
    <source>
        <dbReference type="ARBA" id="ARBA00004193"/>
    </source>
</evidence>
<evidence type="ECO:0000313" key="10">
    <source>
        <dbReference type="Proteomes" id="UP000078534"/>
    </source>
</evidence>